<dbReference type="InterPro" id="IPR025816">
    <property type="entry name" value="RrmJ-type_MeTrfase"/>
</dbReference>
<dbReference type="GO" id="GO:0016556">
    <property type="term" value="P:mRNA modification"/>
    <property type="evidence" value="ECO:0007669"/>
    <property type="project" value="UniProtKB-UniRule"/>
</dbReference>
<dbReference type="Proteomes" id="UP000694920">
    <property type="component" value="Unplaced"/>
</dbReference>
<protein>
    <recommendedName>
        <fullName evidence="1">Cap-specific mRNA (nucleoside-2'-O-)-methyltransferase 1</fullName>
        <ecNumber evidence="1">2.1.1.57</ecNumber>
    </recommendedName>
    <alternativeName>
        <fullName evidence="1">Cap1 2'O-ribose methyltransferase 1</fullName>
    </alternativeName>
</protein>
<sequence>MESRLSESSDSGTEEARLSLSGWSTLESGVSKRVHEDAASESDSEESSKKRARFDGSETSVDKTAADTREIIGDKARMMMAKMGYRTGVGLGKHGQGRLEPVELSKQRGRRGLGLHIPGLENANLNWDPTEEEISVQEDMEWLENTHSEIPTIQHMEEWMSLGPSKKTIEDETTFCDPAILKNVLNSKTVFDKLDKHEMRRARTRSNPYETIRGAFFLNRAAVKMANIDKACDFIFTNPKTIKSDELLYFADVCAGPGGFSEYVLWKKKWHAKGFGFTLKDENDFKLDDFYAGPCETFHPFYGPKEDGNVYDPENQKSFYKLIMEHTNGLGLHFMMSDGGFSVDGQENIQEILSKQLYLCQCLVALMIVRTGGHFVTKLFDLFTPFSAGLIYLMYRCFDKICIFKPNSSRPANSERYLVCQGKKSGIEDVKEFLSHANRLLLQNDKDRDVMQLVPLEELEAESTFMQYLINSNNILGRKQVTGLLKIAAFCQDTTLTEPKQADMRKQCLEYWGLPDKTRTAPNTSRPEDRLRSIIQTSTLNFLNSKSTELTIENMSESIVKYPYDWYCIPCQSCKSSEDDKKPTFYMGIGRSKVFHYVRGHWERVQMPLELPPDTLVYAEVVTEMRGEHRYQRRSPALHILDAYLLGAEDISKNYVTVRWEKTKRFCEALWKPDARTYARVRVGDLYTLDQNLEQRLHLHHCSMKNGTKALAYVPSKFPYRDSDKNDEPYYFVPQSFLLLNGSAIPWSSHRSRKQGVLYFFNSKKGWNERERPIDAVATFAETFTNRMVWYLPPDGRLSMESVFLQLKDVIPAK</sequence>
<dbReference type="SUPFAM" id="SSF53335">
    <property type="entry name" value="S-adenosyl-L-methionine-dependent methyltransferases"/>
    <property type="match status" value="1"/>
</dbReference>
<dbReference type="GeneID" id="107264034"/>
<evidence type="ECO:0000259" key="3">
    <source>
        <dbReference type="PROSITE" id="PS50174"/>
    </source>
</evidence>
<comment type="catalytic activity">
    <reaction evidence="1">
        <text>a 5'-end (N(7)-methyl 5'-triphosphoguanosine)-ribonucleoside in mRNA + S-adenosyl-L-methionine = a 5'-end (N(7)-methyl 5'-triphosphoguanosine)-(2'-O-methyl-ribonucleoside) in mRNA + S-adenosyl-L-homocysteine + H(+)</text>
        <dbReference type="Rhea" id="RHEA:67020"/>
        <dbReference type="Rhea" id="RHEA-COMP:17167"/>
        <dbReference type="Rhea" id="RHEA-COMP:17168"/>
        <dbReference type="ChEBI" id="CHEBI:15378"/>
        <dbReference type="ChEBI" id="CHEBI:57856"/>
        <dbReference type="ChEBI" id="CHEBI:59789"/>
        <dbReference type="ChEBI" id="CHEBI:156461"/>
        <dbReference type="ChEBI" id="CHEBI:167609"/>
        <dbReference type="EC" id="2.1.1.57"/>
    </reaction>
</comment>
<reference evidence="6 7" key="1">
    <citation type="submission" date="2025-04" db="UniProtKB">
        <authorList>
            <consortium name="RefSeq"/>
        </authorList>
    </citation>
    <scope>IDENTIFICATION</scope>
</reference>
<dbReference type="GO" id="GO:0004483">
    <property type="term" value="F:methyltransferase cap1 activity"/>
    <property type="evidence" value="ECO:0007669"/>
    <property type="project" value="UniProtKB-UniRule"/>
</dbReference>
<evidence type="ECO:0000313" key="6">
    <source>
        <dbReference type="RefSeq" id="XP_015587359.1"/>
    </source>
</evidence>
<keyword evidence="1" id="KW-0489">Methyltransferase</keyword>
<dbReference type="InterPro" id="IPR029063">
    <property type="entry name" value="SAM-dependent_MTases_sf"/>
</dbReference>
<dbReference type="RefSeq" id="XP_024937042.1">
    <property type="nucleotide sequence ID" value="XM_025081274.1"/>
</dbReference>
<dbReference type="GO" id="GO:0005634">
    <property type="term" value="C:nucleus"/>
    <property type="evidence" value="ECO:0007669"/>
    <property type="project" value="UniProtKB-SubCell"/>
</dbReference>
<evidence type="ECO:0000256" key="2">
    <source>
        <dbReference type="SAM" id="MobiDB-lite"/>
    </source>
</evidence>
<dbReference type="EC" id="2.1.1.57" evidence="1"/>
<dbReference type="CTD" id="23070"/>
<dbReference type="InterPro" id="IPR050851">
    <property type="entry name" value="mRNA_Cap_2O-Ribose_MeTrfase"/>
</dbReference>
<keyword evidence="1" id="KW-0808">Transferase</keyword>
<dbReference type="PANTHER" id="PTHR16121">
    <property type="entry name" value="CAP-SPECIFIC MRNA (NUCLEOSIDE-2'-O-)-METHYLTRANSFERASE 1-RELATED"/>
    <property type="match status" value="1"/>
</dbReference>
<keyword evidence="1" id="KW-0949">S-adenosyl-L-methionine</keyword>
<keyword evidence="5" id="KW-1185">Reference proteome</keyword>
<dbReference type="PROSITE" id="PS51613">
    <property type="entry name" value="SAM_MT_RRMJ"/>
    <property type="match status" value="1"/>
</dbReference>
<dbReference type="FunFam" id="3.40.50.12760:FF:000004">
    <property type="entry name" value="FtsJ-like methyltransferase"/>
    <property type="match status" value="1"/>
</dbReference>
<evidence type="ECO:0000256" key="1">
    <source>
        <dbReference type="RuleBase" id="RU368012"/>
    </source>
</evidence>
<dbReference type="Pfam" id="PF01728">
    <property type="entry name" value="FtsJ"/>
    <property type="match status" value="1"/>
</dbReference>
<comment type="subcellular location">
    <subcellularLocation>
        <location evidence="1">Nucleus</location>
    </subcellularLocation>
</comment>
<dbReference type="PROSITE" id="PS50174">
    <property type="entry name" value="G_PATCH"/>
    <property type="match status" value="1"/>
</dbReference>
<dbReference type="AlphaFoldDB" id="A0AAJ7VY41"/>
<accession>A0AAJ7VY41</accession>
<dbReference type="GO" id="GO:0032259">
    <property type="term" value="P:methylation"/>
    <property type="evidence" value="ECO:0007669"/>
    <property type="project" value="UniProtKB-KW"/>
</dbReference>
<dbReference type="KEGG" id="ccin:107264034"/>
<evidence type="ECO:0000313" key="5">
    <source>
        <dbReference type="Proteomes" id="UP000694920"/>
    </source>
</evidence>
<dbReference type="GO" id="GO:0003676">
    <property type="term" value="F:nucleic acid binding"/>
    <property type="evidence" value="ECO:0007669"/>
    <property type="project" value="UniProtKB-UniRule"/>
</dbReference>
<feature type="domain" description="G-patch" evidence="3">
    <location>
        <begin position="72"/>
        <end position="118"/>
    </location>
</feature>
<evidence type="ECO:0000259" key="4">
    <source>
        <dbReference type="PROSITE" id="PS51613"/>
    </source>
</evidence>
<dbReference type="PANTHER" id="PTHR16121:SF0">
    <property type="entry name" value="CAP-SPECIFIC MRNA (NUCLEOSIDE-2'-O-)-METHYLTRANSFERASE 1"/>
    <property type="match status" value="1"/>
</dbReference>
<name>A0AAJ7VY41_CEPCN</name>
<dbReference type="GO" id="GO:0005737">
    <property type="term" value="C:cytoplasm"/>
    <property type="evidence" value="ECO:0007669"/>
    <property type="project" value="TreeGrafter"/>
</dbReference>
<proteinExistence type="predicted"/>
<dbReference type="InterPro" id="IPR000467">
    <property type="entry name" value="G_patch_dom"/>
</dbReference>
<feature type="compositionally biased region" description="Basic and acidic residues" evidence="2">
    <location>
        <begin position="46"/>
        <end position="65"/>
    </location>
</feature>
<dbReference type="SMART" id="SM00443">
    <property type="entry name" value="G_patch"/>
    <property type="match status" value="1"/>
</dbReference>
<feature type="region of interest" description="Disordered" evidence="2">
    <location>
        <begin position="1"/>
        <end position="65"/>
    </location>
</feature>
<organism evidence="5 7">
    <name type="scientific">Cephus cinctus</name>
    <name type="common">Wheat stem sawfly</name>
    <dbReference type="NCBI Taxonomy" id="211228"/>
    <lineage>
        <taxon>Eukaryota</taxon>
        <taxon>Metazoa</taxon>
        <taxon>Ecdysozoa</taxon>
        <taxon>Arthropoda</taxon>
        <taxon>Hexapoda</taxon>
        <taxon>Insecta</taxon>
        <taxon>Pterygota</taxon>
        <taxon>Neoptera</taxon>
        <taxon>Endopterygota</taxon>
        <taxon>Hymenoptera</taxon>
        <taxon>Cephoidea</taxon>
        <taxon>Cephidae</taxon>
        <taxon>Cephus</taxon>
    </lineage>
</organism>
<evidence type="ECO:0000313" key="7">
    <source>
        <dbReference type="RefSeq" id="XP_024937042.1"/>
    </source>
</evidence>
<feature type="domain" description="RrmJ-type SAM-dependent 2'-O-MTase" evidence="4">
    <location>
        <begin position="216"/>
        <end position="424"/>
    </location>
</feature>
<dbReference type="Pfam" id="PF01585">
    <property type="entry name" value="G-patch"/>
    <property type="match status" value="1"/>
</dbReference>
<dbReference type="InterPro" id="IPR002877">
    <property type="entry name" value="RNA_MeTrfase_FtsJ_dom"/>
</dbReference>
<keyword evidence="1" id="KW-0507">mRNA processing</keyword>
<gene>
    <name evidence="6 7" type="primary">LOC107264034</name>
</gene>
<dbReference type="Gene3D" id="3.40.50.12760">
    <property type="match status" value="1"/>
</dbReference>
<dbReference type="GO" id="GO:0006370">
    <property type="term" value="P:7-methylguanosine mRNA capping"/>
    <property type="evidence" value="ECO:0007669"/>
    <property type="project" value="UniProtKB-UniRule"/>
</dbReference>
<keyword evidence="1" id="KW-0506">mRNA capping</keyword>
<keyword evidence="1" id="KW-0539">Nucleus</keyword>
<dbReference type="RefSeq" id="XP_015587359.1">
    <property type="nucleotide sequence ID" value="XM_015731873.2"/>
</dbReference>
<comment type="function">
    <text evidence="1">S-adenosyl-L-methionine-dependent methyltransferase that mediates RNA cap1 2'-O-ribose methylation to the 5'-cap structure of RNAs. Methylates the ribose of the first nucleotide of a m(7)GpppG-capped mRNA to produce m(7)GpppNmp (cap1).</text>
</comment>